<dbReference type="InterPro" id="IPR036909">
    <property type="entry name" value="Cyt_c-like_dom_sf"/>
</dbReference>
<feature type="chain" id="PRO_5013824091" evidence="5">
    <location>
        <begin position="20"/>
        <end position="113"/>
    </location>
</feature>
<feature type="domain" description="Cytochrome c" evidence="6">
    <location>
        <begin position="18"/>
        <end position="112"/>
    </location>
</feature>
<dbReference type="EMBL" id="DLUG01000072">
    <property type="protein sequence ID" value="DAB36859.1"/>
    <property type="molecule type" value="Genomic_DNA"/>
</dbReference>
<keyword evidence="2 4" id="KW-0479">Metal-binding</keyword>
<evidence type="ECO:0000259" key="6">
    <source>
        <dbReference type="PROSITE" id="PS51007"/>
    </source>
</evidence>
<evidence type="ECO:0000256" key="3">
    <source>
        <dbReference type="ARBA" id="ARBA00023004"/>
    </source>
</evidence>
<name>A0A2D3WIF2_9BACT</name>
<feature type="signal peptide" evidence="5">
    <location>
        <begin position="1"/>
        <end position="19"/>
    </location>
</feature>
<dbReference type="SUPFAM" id="SSF46626">
    <property type="entry name" value="Cytochrome c"/>
    <property type="match status" value="1"/>
</dbReference>
<evidence type="ECO:0000256" key="1">
    <source>
        <dbReference type="ARBA" id="ARBA00022617"/>
    </source>
</evidence>
<keyword evidence="3 4" id="KW-0408">Iron</keyword>
<sequence length="113" mass="12622">MRRVFFSGVISLLSVSLYAAPSGETLFQGNCVTCHDYTKTLSAPAIKEIQARYKNVFLTKEAFVSFTVRWLNAPDAKSAILQDAVKKFELMPTIGVDQESLKEIAEFLYDGSF</sequence>
<dbReference type="GO" id="GO:0009055">
    <property type="term" value="F:electron transfer activity"/>
    <property type="evidence" value="ECO:0007669"/>
    <property type="project" value="InterPro"/>
</dbReference>
<dbReference type="Proteomes" id="UP000231638">
    <property type="component" value="Unassembled WGS sequence"/>
</dbReference>
<dbReference type="GO" id="GO:0046872">
    <property type="term" value="F:metal ion binding"/>
    <property type="evidence" value="ECO:0007669"/>
    <property type="project" value="UniProtKB-KW"/>
</dbReference>
<evidence type="ECO:0000313" key="8">
    <source>
        <dbReference type="Proteomes" id="UP000231638"/>
    </source>
</evidence>
<dbReference type="AlphaFoldDB" id="A0A2D3WIF2"/>
<dbReference type="Gene3D" id="1.10.760.10">
    <property type="entry name" value="Cytochrome c-like domain"/>
    <property type="match status" value="1"/>
</dbReference>
<evidence type="ECO:0000256" key="5">
    <source>
        <dbReference type="SAM" id="SignalP"/>
    </source>
</evidence>
<accession>A0A2D3WIF2</accession>
<organism evidence="7 8">
    <name type="scientific">Sulfurospirillum cavolei</name>
    <dbReference type="NCBI Taxonomy" id="366522"/>
    <lineage>
        <taxon>Bacteria</taxon>
        <taxon>Pseudomonadati</taxon>
        <taxon>Campylobacterota</taxon>
        <taxon>Epsilonproteobacteria</taxon>
        <taxon>Campylobacterales</taxon>
        <taxon>Sulfurospirillaceae</taxon>
        <taxon>Sulfurospirillum</taxon>
    </lineage>
</organism>
<evidence type="ECO:0000313" key="7">
    <source>
        <dbReference type="EMBL" id="DAB36859.1"/>
    </source>
</evidence>
<comment type="caution">
    <text evidence="7">The sequence shown here is derived from an EMBL/GenBank/DDBJ whole genome shotgun (WGS) entry which is preliminary data.</text>
</comment>
<evidence type="ECO:0000256" key="4">
    <source>
        <dbReference type="PROSITE-ProRule" id="PRU00433"/>
    </source>
</evidence>
<dbReference type="InterPro" id="IPR009056">
    <property type="entry name" value="Cyt_c-like_dom"/>
</dbReference>
<reference evidence="7 8" key="1">
    <citation type="journal article" date="2017" name="Front. Microbiol.">
        <title>Comparative Genomic Analysis of the Class Epsilonproteobacteria and Proposed Reclassification to Epsilonbacteraeota (phyl. nov.).</title>
        <authorList>
            <person name="Waite D.W."/>
            <person name="Vanwonterghem I."/>
            <person name="Rinke C."/>
            <person name="Parks D.H."/>
            <person name="Zhang Y."/>
            <person name="Takai K."/>
            <person name="Sievert S.M."/>
            <person name="Simon J."/>
            <person name="Campbell B.J."/>
            <person name="Hanson T.E."/>
            <person name="Woyke T."/>
            <person name="Klotz M.G."/>
            <person name="Hugenholtz P."/>
        </authorList>
    </citation>
    <scope>NUCLEOTIDE SEQUENCE [LARGE SCALE GENOMIC DNA]</scope>
    <source>
        <strain evidence="7">UBA11420</strain>
    </source>
</reference>
<evidence type="ECO:0000256" key="2">
    <source>
        <dbReference type="ARBA" id="ARBA00022723"/>
    </source>
</evidence>
<proteinExistence type="predicted"/>
<keyword evidence="1 4" id="KW-0349">Heme</keyword>
<dbReference type="PROSITE" id="PS51007">
    <property type="entry name" value="CYTC"/>
    <property type="match status" value="1"/>
</dbReference>
<gene>
    <name evidence="7" type="ORF">CFH80_02620</name>
</gene>
<keyword evidence="5" id="KW-0732">Signal</keyword>
<dbReference type="Pfam" id="PF00034">
    <property type="entry name" value="Cytochrom_C"/>
    <property type="match status" value="1"/>
</dbReference>
<protein>
    <submittedName>
        <fullName evidence="7">Cytochrome C</fullName>
    </submittedName>
</protein>
<dbReference type="GO" id="GO:0020037">
    <property type="term" value="F:heme binding"/>
    <property type="evidence" value="ECO:0007669"/>
    <property type="project" value="InterPro"/>
</dbReference>
<dbReference type="STRING" id="366522.GCA_001548055_00927"/>